<comment type="caution">
    <text evidence="1">The sequence shown here is derived from an EMBL/GenBank/DDBJ whole genome shotgun (WGS) entry which is preliminary data.</text>
</comment>
<keyword evidence="2" id="KW-1185">Reference proteome</keyword>
<dbReference type="Proteomes" id="UP001279734">
    <property type="component" value="Unassembled WGS sequence"/>
</dbReference>
<dbReference type="AlphaFoldDB" id="A0AAD3XJU6"/>
<proteinExistence type="predicted"/>
<organism evidence="1 2">
    <name type="scientific">Nepenthes gracilis</name>
    <name type="common">Slender pitcher plant</name>
    <dbReference type="NCBI Taxonomy" id="150966"/>
    <lineage>
        <taxon>Eukaryota</taxon>
        <taxon>Viridiplantae</taxon>
        <taxon>Streptophyta</taxon>
        <taxon>Embryophyta</taxon>
        <taxon>Tracheophyta</taxon>
        <taxon>Spermatophyta</taxon>
        <taxon>Magnoliopsida</taxon>
        <taxon>eudicotyledons</taxon>
        <taxon>Gunneridae</taxon>
        <taxon>Pentapetalae</taxon>
        <taxon>Caryophyllales</taxon>
        <taxon>Nepenthaceae</taxon>
        <taxon>Nepenthes</taxon>
    </lineage>
</organism>
<gene>
    <name evidence="1" type="ORF">Nepgr_009083</name>
</gene>
<evidence type="ECO:0000313" key="2">
    <source>
        <dbReference type="Proteomes" id="UP001279734"/>
    </source>
</evidence>
<evidence type="ECO:0000313" key="1">
    <source>
        <dbReference type="EMBL" id="GMH07243.1"/>
    </source>
</evidence>
<accession>A0AAD3XJU6</accession>
<name>A0AAD3XJU6_NEPGR</name>
<dbReference type="EMBL" id="BSYO01000007">
    <property type="protein sequence ID" value="GMH07243.1"/>
    <property type="molecule type" value="Genomic_DNA"/>
</dbReference>
<protein>
    <submittedName>
        <fullName evidence="1">Uncharacterized protein</fullName>
    </submittedName>
</protein>
<reference evidence="1" key="1">
    <citation type="submission" date="2023-05" db="EMBL/GenBank/DDBJ databases">
        <title>Nepenthes gracilis genome sequencing.</title>
        <authorList>
            <person name="Fukushima K."/>
        </authorList>
    </citation>
    <scope>NUCLEOTIDE SEQUENCE</scope>
    <source>
        <strain evidence="1">SING2019-196</strain>
    </source>
</reference>
<sequence length="146" mass="15981">MNAGSSKGVHRFPIGSSAWWVAFHVRGTNFPSDSGSLYAPLLGTARQEKVPPGWESLFRRASLHVASMPRGLSPQRRIVGLLPSYCSIGQFGVDTAAVRTLAASRASSSKSKCSPIFTRVGAWVERLHPEAWEPDFNRNHCFDPVT</sequence>